<dbReference type="EMBL" id="CP060719">
    <property type="protein sequence ID" value="QNN71396.1"/>
    <property type="molecule type" value="Genomic_DNA"/>
</dbReference>
<proteinExistence type="predicted"/>
<dbReference type="KEGG" id="tcn:H9L16_07595"/>
<evidence type="ECO:0000256" key="2">
    <source>
        <dbReference type="SAM" id="Phobius"/>
    </source>
</evidence>
<organism evidence="3 4">
    <name type="scientific">Thermomonas carbonis</name>
    <dbReference type="NCBI Taxonomy" id="1463158"/>
    <lineage>
        <taxon>Bacteria</taxon>
        <taxon>Pseudomonadati</taxon>
        <taxon>Pseudomonadota</taxon>
        <taxon>Gammaproteobacteria</taxon>
        <taxon>Lysobacterales</taxon>
        <taxon>Lysobacteraceae</taxon>
        <taxon>Thermomonas</taxon>
    </lineage>
</organism>
<dbReference type="AlphaFoldDB" id="A0A7G9SU71"/>
<dbReference type="RefSeq" id="WP_187553909.1">
    <property type="nucleotide sequence ID" value="NZ_BMZL01000002.1"/>
</dbReference>
<feature type="region of interest" description="Disordered" evidence="1">
    <location>
        <begin position="152"/>
        <end position="190"/>
    </location>
</feature>
<protein>
    <submittedName>
        <fullName evidence="3">Uncharacterized protein</fullName>
    </submittedName>
</protein>
<evidence type="ECO:0000313" key="3">
    <source>
        <dbReference type="EMBL" id="QNN71396.1"/>
    </source>
</evidence>
<evidence type="ECO:0000313" key="4">
    <source>
        <dbReference type="Proteomes" id="UP000515804"/>
    </source>
</evidence>
<keyword evidence="2" id="KW-0472">Membrane</keyword>
<accession>A0A7G9SU71</accession>
<reference evidence="3 4" key="1">
    <citation type="submission" date="2020-08" db="EMBL/GenBank/DDBJ databases">
        <title>Genome sequence of Thermomonas carbonis KCTC 42013T.</title>
        <authorList>
            <person name="Hyun D.-W."/>
            <person name="Bae J.-W."/>
        </authorList>
    </citation>
    <scope>NUCLEOTIDE SEQUENCE [LARGE SCALE GENOMIC DNA]</scope>
    <source>
        <strain evidence="3 4">KCTC 42013</strain>
    </source>
</reference>
<keyword evidence="2" id="KW-0812">Transmembrane</keyword>
<evidence type="ECO:0000256" key="1">
    <source>
        <dbReference type="SAM" id="MobiDB-lite"/>
    </source>
</evidence>
<gene>
    <name evidence="3" type="ORF">H9L16_07595</name>
</gene>
<name>A0A7G9SU71_9GAMM</name>
<feature type="transmembrane region" description="Helical" evidence="2">
    <location>
        <begin position="12"/>
        <end position="32"/>
    </location>
</feature>
<keyword evidence="4" id="KW-1185">Reference proteome</keyword>
<sequence>MALIESIRRHPLLLAVFFGAVMGAVVGVFLPIRAAAFPKAQPESWVLPSAQALKRFREDQFEQVRNGRFWGELAMPGQRAARAAVSNWSLGAIVTRPVVQVSVTATGKGLAWVRLGGALPDGSILVSASRDRIWFEKDGCKRVRSLYQNKVRPDPEGCIGDAASKPGTVPPPVTATTAKPSATQPAEQQP</sequence>
<feature type="compositionally biased region" description="Low complexity" evidence="1">
    <location>
        <begin position="174"/>
        <end position="183"/>
    </location>
</feature>
<dbReference type="Proteomes" id="UP000515804">
    <property type="component" value="Chromosome"/>
</dbReference>
<keyword evidence="2" id="KW-1133">Transmembrane helix</keyword>